<feature type="transmembrane region" description="Helical" evidence="1">
    <location>
        <begin position="63"/>
        <end position="82"/>
    </location>
</feature>
<accession>A0ABP8XGI1</accession>
<evidence type="ECO:0008006" key="4">
    <source>
        <dbReference type="Google" id="ProtNLM"/>
    </source>
</evidence>
<keyword evidence="1" id="KW-0812">Transmembrane</keyword>
<keyword evidence="1" id="KW-1133">Transmembrane helix</keyword>
<protein>
    <recommendedName>
        <fullName evidence="4">MFS transporter</fullName>
    </recommendedName>
</protein>
<keyword evidence="3" id="KW-1185">Reference proteome</keyword>
<dbReference type="EMBL" id="BAABLN010000063">
    <property type="protein sequence ID" value="GAA4706996.1"/>
    <property type="molecule type" value="Genomic_DNA"/>
</dbReference>
<name>A0ABP8XGI1_9MICC</name>
<evidence type="ECO:0000256" key="1">
    <source>
        <dbReference type="SAM" id="Phobius"/>
    </source>
</evidence>
<dbReference type="Proteomes" id="UP001501446">
    <property type="component" value="Unassembled WGS sequence"/>
</dbReference>
<feature type="transmembrane region" description="Helical" evidence="1">
    <location>
        <begin position="132"/>
        <end position="159"/>
    </location>
</feature>
<evidence type="ECO:0000313" key="3">
    <source>
        <dbReference type="Proteomes" id="UP001501446"/>
    </source>
</evidence>
<dbReference type="SUPFAM" id="SSF103473">
    <property type="entry name" value="MFS general substrate transporter"/>
    <property type="match status" value="1"/>
</dbReference>
<dbReference type="PANTHER" id="PTHR23530:SF1">
    <property type="entry name" value="PERMEASE, MAJOR FACILITATOR SUPERFAMILY-RELATED"/>
    <property type="match status" value="1"/>
</dbReference>
<comment type="caution">
    <text evidence="2">The sequence shown here is derived from an EMBL/GenBank/DDBJ whole genome shotgun (WGS) entry which is preliminary data.</text>
</comment>
<dbReference type="Gene3D" id="1.20.1250.20">
    <property type="entry name" value="MFS general substrate transporter like domains"/>
    <property type="match status" value="1"/>
</dbReference>
<feature type="transmembrane region" description="Helical" evidence="1">
    <location>
        <begin position="35"/>
        <end position="56"/>
    </location>
</feature>
<dbReference type="PANTHER" id="PTHR23530">
    <property type="entry name" value="TRANSPORT PROTEIN-RELATED"/>
    <property type="match status" value="1"/>
</dbReference>
<feature type="transmembrane region" description="Helical" evidence="1">
    <location>
        <begin position="9"/>
        <end position="29"/>
    </location>
</feature>
<evidence type="ECO:0000313" key="2">
    <source>
        <dbReference type="EMBL" id="GAA4706996.1"/>
    </source>
</evidence>
<feature type="transmembrane region" description="Helical" evidence="1">
    <location>
        <begin position="349"/>
        <end position="369"/>
    </location>
</feature>
<feature type="transmembrane region" description="Helical" evidence="1">
    <location>
        <begin position="212"/>
        <end position="231"/>
    </location>
</feature>
<dbReference type="RefSeq" id="WP_345311853.1">
    <property type="nucleotide sequence ID" value="NZ_BAABLN010000063.1"/>
</dbReference>
<feature type="transmembrane region" description="Helical" evidence="1">
    <location>
        <begin position="243"/>
        <end position="265"/>
    </location>
</feature>
<reference evidence="3" key="1">
    <citation type="journal article" date="2019" name="Int. J. Syst. Evol. Microbiol.">
        <title>The Global Catalogue of Microorganisms (GCM) 10K type strain sequencing project: providing services to taxonomists for standard genome sequencing and annotation.</title>
        <authorList>
            <consortium name="The Broad Institute Genomics Platform"/>
            <consortium name="The Broad Institute Genome Sequencing Center for Infectious Disease"/>
            <person name="Wu L."/>
            <person name="Ma J."/>
        </authorList>
    </citation>
    <scope>NUCLEOTIDE SEQUENCE [LARGE SCALE GENOMIC DNA]</scope>
    <source>
        <strain evidence="3">JCM 18958</strain>
    </source>
</reference>
<sequence>MRTVTVARLLLSAYFFTPYIVVYAVGLGIPLSQILVVEGIFALLVVVLEVPSGWVADRITPRVALILSGVANIVGCVMLAMADAAWMYWAVQPVFAVAMVLGSGSDSALLLQALRREGHTEQFEPWESRTQSLLLATLAISYAMASALFLLGGAASTFWGTAAASLLGVMLVSMVSTGGGEQTGEQHQTMGLVRTIGLIVADLRQDPGQVRVLAAAVLTGTAFAVMTYLSPIYYGQAGFPESVFGLLAAATALVGAGISHLITGVHFGRALIFVLAVAAVLVSIPSAAVVVIAVAVLLGGRARAVGAYRRQLGQALSRHGDATGMSIASMAMEIGFAVLAPVLGVVSHLFGTTGLAATCAVMLVTAAVVSPTRARMST</sequence>
<dbReference type="InterPro" id="IPR036259">
    <property type="entry name" value="MFS_trans_sf"/>
</dbReference>
<feature type="transmembrane region" description="Helical" evidence="1">
    <location>
        <begin position="271"/>
        <end position="299"/>
    </location>
</feature>
<gene>
    <name evidence="2" type="ORF">GCM10025781_27030</name>
</gene>
<feature type="transmembrane region" description="Helical" evidence="1">
    <location>
        <begin position="88"/>
        <end position="111"/>
    </location>
</feature>
<organism evidence="2 3">
    <name type="scientific">Kocuria gwangalliensis</name>
    <dbReference type="NCBI Taxonomy" id="501592"/>
    <lineage>
        <taxon>Bacteria</taxon>
        <taxon>Bacillati</taxon>
        <taxon>Actinomycetota</taxon>
        <taxon>Actinomycetes</taxon>
        <taxon>Micrococcales</taxon>
        <taxon>Micrococcaceae</taxon>
        <taxon>Kocuria</taxon>
    </lineage>
</organism>
<proteinExistence type="predicted"/>
<dbReference type="InterPro" id="IPR053160">
    <property type="entry name" value="MFS_DHA3_Transporter"/>
</dbReference>
<keyword evidence="1" id="KW-0472">Membrane</keyword>